<dbReference type="PROSITE" id="PS50119">
    <property type="entry name" value="ZF_BBOX"/>
    <property type="match status" value="1"/>
</dbReference>
<evidence type="ECO:0000256" key="4">
    <source>
        <dbReference type="PROSITE-ProRule" id="PRU00024"/>
    </source>
</evidence>
<accession>A0AAD5AGM9</accession>
<organism evidence="9 10">
    <name type="scientific">Silurus asotus</name>
    <name type="common">Amur catfish</name>
    <name type="synonym">Parasilurus asotus</name>
    <dbReference type="NCBI Taxonomy" id="30991"/>
    <lineage>
        <taxon>Eukaryota</taxon>
        <taxon>Metazoa</taxon>
        <taxon>Chordata</taxon>
        <taxon>Craniata</taxon>
        <taxon>Vertebrata</taxon>
        <taxon>Euteleostomi</taxon>
        <taxon>Actinopterygii</taxon>
        <taxon>Neopterygii</taxon>
        <taxon>Teleostei</taxon>
        <taxon>Ostariophysi</taxon>
        <taxon>Siluriformes</taxon>
        <taxon>Siluridae</taxon>
        <taxon>Silurus</taxon>
    </lineage>
</organism>
<evidence type="ECO:0000259" key="6">
    <source>
        <dbReference type="PROSITE" id="PS50089"/>
    </source>
</evidence>
<dbReference type="Pfam" id="PF00622">
    <property type="entry name" value="SPRY"/>
    <property type="match status" value="1"/>
</dbReference>
<keyword evidence="10" id="KW-1185">Reference proteome</keyword>
<dbReference type="SMART" id="SM00336">
    <property type="entry name" value="BBOX"/>
    <property type="match status" value="1"/>
</dbReference>
<dbReference type="SMART" id="SM00184">
    <property type="entry name" value="RING"/>
    <property type="match status" value="1"/>
</dbReference>
<evidence type="ECO:0000256" key="5">
    <source>
        <dbReference type="SAM" id="MobiDB-lite"/>
    </source>
</evidence>
<comment type="caution">
    <text evidence="9">The sequence shown here is derived from an EMBL/GenBank/DDBJ whole genome shotgun (WGS) entry which is preliminary data.</text>
</comment>
<dbReference type="EMBL" id="MU551732">
    <property type="protein sequence ID" value="KAI5616384.1"/>
    <property type="molecule type" value="Genomic_DNA"/>
</dbReference>
<protein>
    <submittedName>
        <fullName evidence="9">E3 ubiquitin-protein ligase TRIM21</fullName>
    </submittedName>
</protein>
<feature type="region of interest" description="Disordered" evidence="5">
    <location>
        <begin position="133"/>
        <end position="164"/>
    </location>
</feature>
<dbReference type="SUPFAM" id="SSF57850">
    <property type="entry name" value="RING/U-box"/>
    <property type="match status" value="1"/>
</dbReference>
<dbReference type="InterPro" id="IPR001841">
    <property type="entry name" value="Znf_RING"/>
</dbReference>
<dbReference type="CDD" id="cd19769">
    <property type="entry name" value="Bbox2_TRIM16-like"/>
    <property type="match status" value="1"/>
</dbReference>
<sequence>MESKWSGSEVLAECLRLQQGGSEVVARFWHGGSGVALMSIYTMSIPVDFLSEEQFSCSICLDVFTNPVSTPCGHSFCLSCITSYWDSRGKNCVCPLCKESFRKRPELHINHTLKEITEQFKCMAECSKSSGISTSTQAASSHSPRTSERKTATSPRPGELPGGLLKEMKSRFQRTSSSGNLLEVAAPSSPPPPYEASRRRYSASGFGPASSTAPQCSKHGLHLDMFCRNDQTCVCAMCAEGDHHGHSIVPARREMTVKKSELGIMEAEVQNLITTREKKIEEIQMSLADIQANAQQEVEITVSLFRALVNSLDRSQAEVLEVVEMGRAAAELRSQALIRDLQLEISELRKRSSTLSQLSQSNDHFSFFKTYSSLSSPQPEKSLTELTLTPEPTTGMVLKNVTQMVDKVQEDLRKLPQMLNVTLDRDSAHPRLMISDDLKQVYCSDRYNAVMDTPERFDRVVCVLGSQGFSSGRHYWEVHVGEKTDWDVGVVNRSSNRKGKISVSPANGYWLLSLRDQHEYAFRASPLIPIYLNPKPQRVGIYIDYEKGQVSFYNADTMALIFSNVYFFTETLYPCFSPCTNKSGKNQAPLIIYSIAPSE</sequence>
<dbReference type="Gene3D" id="3.30.160.60">
    <property type="entry name" value="Classic Zinc Finger"/>
    <property type="match status" value="1"/>
</dbReference>
<dbReference type="InterPro" id="IPR003877">
    <property type="entry name" value="SPRY_dom"/>
</dbReference>
<dbReference type="InterPro" id="IPR001870">
    <property type="entry name" value="B30.2/SPRY"/>
</dbReference>
<dbReference type="InterPro" id="IPR058030">
    <property type="entry name" value="TRIM8/14/16/25/29/45/65_CC"/>
</dbReference>
<dbReference type="InterPro" id="IPR017907">
    <property type="entry name" value="Znf_RING_CS"/>
</dbReference>
<dbReference type="GO" id="GO:0008270">
    <property type="term" value="F:zinc ion binding"/>
    <property type="evidence" value="ECO:0007669"/>
    <property type="project" value="UniProtKB-KW"/>
</dbReference>
<feature type="domain" description="RING-type" evidence="6">
    <location>
        <begin position="57"/>
        <end position="98"/>
    </location>
</feature>
<evidence type="ECO:0000256" key="3">
    <source>
        <dbReference type="ARBA" id="ARBA00022833"/>
    </source>
</evidence>
<dbReference type="Pfam" id="PF13765">
    <property type="entry name" value="PRY"/>
    <property type="match status" value="1"/>
</dbReference>
<dbReference type="InterPro" id="IPR027370">
    <property type="entry name" value="Znf-RING_euk"/>
</dbReference>
<keyword evidence="3" id="KW-0862">Zinc</keyword>
<dbReference type="InterPro" id="IPR013083">
    <property type="entry name" value="Znf_RING/FYVE/PHD"/>
</dbReference>
<feature type="compositionally biased region" description="Polar residues" evidence="5">
    <location>
        <begin position="133"/>
        <end position="144"/>
    </location>
</feature>
<dbReference type="InterPro" id="IPR000315">
    <property type="entry name" value="Znf_B-box"/>
</dbReference>
<dbReference type="AlphaFoldDB" id="A0AAD5AGM9"/>
<dbReference type="FunFam" id="2.60.120.920:FF:000004">
    <property type="entry name" value="Butyrophilin subfamily 1 member A1"/>
    <property type="match status" value="1"/>
</dbReference>
<dbReference type="InterPro" id="IPR006574">
    <property type="entry name" value="PRY"/>
</dbReference>
<dbReference type="PROSITE" id="PS00518">
    <property type="entry name" value="ZF_RING_1"/>
    <property type="match status" value="1"/>
</dbReference>
<proteinExistence type="predicted"/>
<dbReference type="CDD" id="cd13733">
    <property type="entry name" value="SPRY_PRY_C-I_1"/>
    <property type="match status" value="1"/>
</dbReference>
<evidence type="ECO:0000256" key="1">
    <source>
        <dbReference type="ARBA" id="ARBA00022723"/>
    </source>
</evidence>
<dbReference type="InterPro" id="IPR050143">
    <property type="entry name" value="TRIM/RBCC"/>
</dbReference>
<feature type="domain" description="B30.2/SPRY" evidence="8">
    <location>
        <begin position="400"/>
        <end position="598"/>
    </location>
</feature>
<dbReference type="SUPFAM" id="SSF49899">
    <property type="entry name" value="Concanavalin A-like lectins/glucanases"/>
    <property type="match status" value="1"/>
</dbReference>
<dbReference type="Pfam" id="PF00643">
    <property type="entry name" value="zf-B_box"/>
    <property type="match status" value="1"/>
</dbReference>
<dbReference type="InterPro" id="IPR013320">
    <property type="entry name" value="ConA-like_dom_sf"/>
</dbReference>
<dbReference type="PROSITE" id="PS50188">
    <property type="entry name" value="B302_SPRY"/>
    <property type="match status" value="1"/>
</dbReference>
<reference evidence="9" key="1">
    <citation type="submission" date="2018-07" db="EMBL/GenBank/DDBJ databases">
        <title>Comparative genomics of catfishes provides insights into carnivory and benthic adaptation.</title>
        <authorList>
            <person name="Zhang Y."/>
            <person name="Wang D."/>
            <person name="Peng Z."/>
            <person name="Zheng S."/>
            <person name="Shao F."/>
            <person name="Tao W."/>
        </authorList>
    </citation>
    <scope>NUCLEOTIDE SEQUENCE</scope>
    <source>
        <strain evidence="9">Chongqing</strain>
    </source>
</reference>
<dbReference type="Gene3D" id="2.60.120.920">
    <property type="match status" value="1"/>
</dbReference>
<dbReference type="PANTHER" id="PTHR24103">
    <property type="entry name" value="E3 UBIQUITIN-PROTEIN LIGASE TRIM"/>
    <property type="match status" value="1"/>
</dbReference>
<evidence type="ECO:0000259" key="7">
    <source>
        <dbReference type="PROSITE" id="PS50119"/>
    </source>
</evidence>
<evidence type="ECO:0000256" key="2">
    <source>
        <dbReference type="ARBA" id="ARBA00022771"/>
    </source>
</evidence>
<dbReference type="Gene3D" id="3.30.40.10">
    <property type="entry name" value="Zinc/RING finger domain, C3HC4 (zinc finger)"/>
    <property type="match status" value="1"/>
</dbReference>
<dbReference type="PROSITE" id="PS50089">
    <property type="entry name" value="ZF_RING_2"/>
    <property type="match status" value="1"/>
</dbReference>
<dbReference type="Proteomes" id="UP001205998">
    <property type="component" value="Unassembled WGS sequence"/>
</dbReference>
<dbReference type="InterPro" id="IPR043136">
    <property type="entry name" value="B30.2/SPRY_sf"/>
</dbReference>
<dbReference type="PRINTS" id="PR01407">
    <property type="entry name" value="BUTYPHLNCDUF"/>
</dbReference>
<dbReference type="SMART" id="SM00449">
    <property type="entry name" value="SPRY"/>
    <property type="match status" value="1"/>
</dbReference>
<evidence type="ECO:0000313" key="9">
    <source>
        <dbReference type="EMBL" id="KAI5616384.1"/>
    </source>
</evidence>
<dbReference type="InterPro" id="IPR003879">
    <property type="entry name" value="Butyrophylin_SPRY"/>
</dbReference>
<dbReference type="Pfam" id="PF25600">
    <property type="entry name" value="TRIM_CC"/>
    <property type="match status" value="1"/>
</dbReference>
<dbReference type="SMART" id="SM00589">
    <property type="entry name" value="PRY"/>
    <property type="match status" value="1"/>
</dbReference>
<keyword evidence="2 4" id="KW-0863">Zinc-finger</keyword>
<evidence type="ECO:0000259" key="8">
    <source>
        <dbReference type="PROSITE" id="PS50188"/>
    </source>
</evidence>
<dbReference type="Pfam" id="PF13445">
    <property type="entry name" value="zf-RING_UBOX"/>
    <property type="match status" value="1"/>
</dbReference>
<keyword evidence="1" id="KW-0479">Metal-binding</keyword>
<feature type="domain" description="B box-type" evidence="7">
    <location>
        <begin position="211"/>
        <end position="251"/>
    </location>
</feature>
<gene>
    <name evidence="9" type="ORF">C0J50_24051</name>
</gene>
<evidence type="ECO:0000313" key="10">
    <source>
        <dbReference type="Proteomes" id="UP001205998"/>
    </source>
</evidence>
<feature type="region of interest" description="Disordered" evidence="5">
    <location>
        <begin position="176"/>
        <end position="206"/>
    </location>
</feature>
<dbReference type="SUPFAM" id="SSF57845">
    <property type="entry name" value="B-box zinc-binding domain"/>
    <property type="match status" value="1"/>
</dbReference>
<name>A0AAD5AGM9_SILAS</name>